<organism evidence="2 3">
    <name type="scientific">Seohaeicola nanhaiensis</name>
    <dbReference type="NCBI Taxonomy" id="1387282"/>
    <lineage>
        <taxon>Bacteria</taxon>
        <taxon>Pseudomonadati</taxon>
        <taxon>Pseudomonadota</taxon>
        <taxon>Alphaproteobacteria</taxon>
        <taxon>Rhodobacterales</taxon>
        <taxon>Roseobacteraceae</taxon>
        <taxon>Seohaeicola</taxon>
    </lineage>
</organism>
<reference evidence="3" key="1">
    <citation type="journal article" date="2019" name="Int. J. Syst. Evol. Microbiol.">
        <title>The Global Catalogue of Microorganisms (GCM) 10K type strain sequencing project: providing services to taxonomists for standard genome sequencing and annotation.</title>
        <authorList>
            <consortium name="The Broad Institute Genomics Platform"/>
            <consortium name="The Broad Institute Genome Sequencing Center for Infectious Disease"/>
            <person name="Wu L."/>
            <person name="Ma J."/>
        </authorList>
    </citation>
    <scope>NUCLEOTIDE SEQUENCE [LARGE SCALE GENOMIC DNA]</scope>
    <source>
        <strain evidence="3">CGMCC 4.7283</strain>
    </source>
</reference>
<evidence type="ECO:0000313" key="3">
    <source>
        <dbReference type="Proteomes" id="UP001595973"/>
    </source>
</evidence>
<feature type="region of interest" description="Disordered" evidence="1">
    <location>
        <begin position="113"/>
        <end position="134"/>
    </location>
</feature>
<sequence length="134" mass="15710">MASADKANELMQKLDALQMKLRLEWIDKSLPKDWNALDHWHPIEPKKERVTIRLDADMLRWFRKLGPGYGARINMVLRVYWTALLSGEIVSHFQGNEMPQFVIAAREMLKQSEEAHEARQAAREKSLSPNRREE</sequence>
<evidence type="ECO:0000313" key="2">
    <source>
        <dbReference type="EMBL" id="MFC4668615.1"/>
    </source>
</evidence>
<dbReference type="Pfam" id="PF14384">
    <property type="entry name" value="BrnA_antitoxin"/>
    <property type="match status" value="1"/>
</dbReference>
<proteinExistence type="predicted"/>
<dbReference type="EMBL" id="JBHSGI010000005">
    <property type="protein sequence ID" value="MFC4668615.1"/>
    <property type="molecule type" value="Genomic_DNA"/>
</dbReference>
<keyword evidence="3" id="KW-1185">Reference proteome</keyword>
<dbReference type="Proteomes" id="UP001595973">
    <property type="component" value="Unassembled WGS sequence"/>
</dbReference>
<dbReference type="RefSeq" id="WP_380716938.1">
    <property type="nucleotide sequence ID" value="NZ_JBHSGI010000005.1"/>
</dbReference>
<gene>
    <name evidence="2" type="ORF">ACFO5X_08630</name>
</gene>
<comment type="caution">
    <text evidence="2">The sequence shown here is derived from an EMBL/GenBank/DDBJ whole genome shotgun (WGS) entry which is preliminary data.</text>
</comment>
<dbReference type="InterPro" id="IPR025528">
    <property type="entry name" value="BrnA_antitoxin"/>
</dbReference>
<name>A0ABV9KFA5_9RHOB</name>
<evidence type="ECO:0000256" key="1">
    <source>
        <dbReference type="SAM" id="MobiDB-lite"/>
    </source>
</evidence>
<protein>
    <submittedName>
        <fullName evidence="2">BrnA antitoxin family protein</fullName>
    </submittedName>
</protein>
<accession>A0ABV9KFA5</accession>